<proteinExistence type="predicted"/>
<name>A0A6J6URC5_9ZZZZ</name>
<organism evidence="1">
    <name type="scientific">freshwater metagenome</name>
    <dbReference type="NCBI Taxonomy" id="449393"/>
    <lineage>
        <taxon>unclassified sequences</taxon>
        <taxon>metagenomes</taxon>
        <taxon>ecological metagenomes</taxon>
    </lineage>
</organism>
<evidence type="ECO:0000313" key="2">
    <source>
        <dbReference type="EMBL" id="CAB5002529.1"/>
    </source>
</evidence>
<dbReference type="EMBL" id="CAFBOM010000329">
    <property type="protein sequence ID" value="CAB5002529.1"/>
    <property type="molecule type" value="Genomic_DNA"/>
</dbReference>
<gene>
    <name evidence="1" type="ORF">UFOPK2810_01392</name>
    <name evidence="2" type="ORF">UFOPK3957_01664</name>
</gene>
<reference evidence="1" key="1">
    <citation type="submission" date="2020-05" db="EMBL/GenBank/DDBJ databases">
        <authorList>
            <person name="Chiriac C."/>
            <person name="Salcher M."/>
            <person name="Ghai R."/>
            <person name="Kavagutti S V."/>
        </authorList>
    </citation>
    <scope>NUCLEOTIDE SEQUENCE</scope>
</reference>
<accession>A0A6J6URC5</accession>
<sequence length="51" mass="5639">MGKRDITATVRRSFVVRSTKASARLERRDVPAGHVRSAKVDEFVAALRAKA</sequence>
<dbReference type="EMBL" id="CAEZYZ010000263">
    <property type="protein sequence ID" value="CAB4761814.1"/>
    <property type="molecule type" value="Genomic_DNA"/>
</dbReference>
<protein>
    <submittedName>
        <fullName evidence="1">Unannotated protein</fullName>
    </submittedName>
</protein>
<dbReference type="AlphaFoldDB" id="A0A6J6URC5"/>
<evidence type="ECO:0000313" key="1">
    <source>
        <dbReference type="EMBL" id="CAB4761814.1"/>
    </source>
</evidence>